<dbReference type="RefSeq" id="WP_162122917.1">
    <property type="nucleotide sequence ID" value="NZ_CP048111.1"/>
</dbReference>
<gene>
    <name evidence="1" type="ORF">GW952_31600</name>
</gene>
<dbReference type="GO" id="GO:0006313">
    <property type="term" value="P:DNA transposition"/>
    <property type="evidence" value="ECO:0007669"/>
    <property type="project" value="InterPro"/>
</dbReference>
<keyword evidence="1" id="KW-0614">Plasmid</keyword>
<dbReference type="EMBL" id="CP048111">
    <property type="protein sequence ID" value="QHS50163.1"/>
    <property type="molecule type" value="Genomic_DNA"/>
</dbReference>
<sequence>MKRIHGCQRVFLLAYTVWYAFDIKNGGVLSYTFGSRNDKLAVNCYLLTPFNTCMVTI</sequence>
<dbReference type="GO" id="GO:0003677">
    <property type="term" value="F:DNA binding"/>
    <property type="evidence" value="ECO:0007669"/>
    <property type="project" value="InterPro"/>
</dbReference>
<evidence type="ECO:0000313" key="1">
    <source>
        <dbReference type="EMBL" id="QHS50163.1"/>
    </source>
</evidence>
<dbReference type="Proteomes" id="UP000464389">
    <property type="component" value="Plasmid unnamed3"/>
</dbReference>
<organism evidence="1 2">
    <name type="scientific">Klebsiella michiganensis</name>
    <dbReference type="NCBI Taxonomy" id="1134687"/>
    <lineage>
        <taxon>Bacteria</taxon>
        <taxon>Pseudomonadati</taxon>
        <taxon>Pseudomonadota</taxon>
        <taxon>Gammaproteobacteria</taxon>
        <taxon>Enterobacterales</taxon>
        <taxon>Enterobacteriaceae</taxon>
        <taxon>Klebsiella/Raoultella group</taxon>
        <taxon>Klebsiella</taxon>
    </lineage>
</organism>
<proteinExistence type="predicted"/>
<protein>
    <submittedName>
        <fullName evidence="1">Uncharacterized protein</fullName>
    </submittedName>
</protein>
<dbReference type="GO" id="GO:0004803">
    <property type="term" value="F:transposase activity"/>
    <property type="evidence" value="ECO:0007669"/>
    <property type="project" value="InterPro"/>
</dbReference>
<accession>A0A6P1V623</accession>
<dbReference type="AlphaFoldDB" id="A0A6P1V623"/>
<name>A0A6P1V623_9ENTR</name>
<geneLocation type="plasmid" evidence="1">
    <name>unnamed3</name>
</geneLocation>
<reference evidence="1 2" key="1">
    <citation type="submission" date="2020-01" db="EMBL/GenBank/DDBJ databases">
        <title>Bactrocera dorsalis gut bacteria genome.</title>
        <authorList>
            <person name="Zhang H."/>
            <person name="Cai Z."/>
        </authorList>
    </citation>
    <scope>NUCLEOTIDE SEQUENCE [LARGE SCALE GENOMIC DNA]</scope>
    <source>
        <strain evidence="1 2">BD177</strain>
        <plasmid evidence="1 2">unnamed3</plasmid>
    </source>
</reference>
<dbReference type="Pfam" id="PF03400">
    <property type="entry name" value="DDE_Tnp_IS1"/>
    <property type="match status" value="1"/>
</dbReference>
<dbReference type="InterPro" id="IPR005063">
    <property type="entry name" value="Transposase_27"/>
</dbReference>
<evidence type="ECO:0000313" key="2">
    <source>
        <dbReference type="Proteomes" id="UP000464389"/>
    </source>
</evidence>